<reference evidence="3" key="1">
    <citation type="journal article" date="2012" name="Stand. Genomic Sci.">
        <title>Permanent draft genome sequence of the gliding predator Saprospira grandis strain Sa g1 (= HR1).</title>
        <authorList>
            <person name="Mavromatis K."/>
            <person name="Chertkov O."/>
            <person name="Lapidus A."/>
            <person name="Nolan M."/>
            <person name="Lucas S."/>
            <person name="Tice H."/>
            <person name="Del Rio T.G."/>
            <person name="Cheng J.F."/>
            <person name="Han C."/>
            <person name="Tapia R."/>
            <person name="Bruce D."/>
            <person name="Goodwin L.A."/>
            <person name="Pitluck S."/>
            <person name="Huntemann M."/>
            <person name="Liolios K."/>
            <person name="Pagani I."/>
            <person name="Ivanova N."/>
            <person name="Mikhailova N."/>
            <person name="Pati A."/>
            <person name="Chen A."/>
            <person name="Palaniappan K."/>
            <person name="Land M."/>
            <person name="Brambilla E.M."/>
            <person name="Rohde M."/>
            <person name="Spring S."/>
            <person name="Goker M."/>
            <person name="Detter J.C."/>
            <person name="Bristow J."/>
            <person name="Eisen J.A."/>
            <person name="Markowitz V."/>
            <person name="Hugenholtz P."/>
            <person name="Kyrpides N.C."/>
            <person name="Klenk H.P."/>
            <person name="Woyke T."/>
        </authorList>
    </citation>
    <scope>NUCLEOTIDE SEQUENCE [LARGE SCALE GENOMIC DNA]</scope>
    <source>
        <strain evidence="3">DSM 2844</strain>
    </source>
</reference>
<dbReference type="EMBL" id="JH719942">
    <property type="protein sequence ID" value="EJF55097.1"/>
    <property type="molecule type" value="Genomic_DNA"/>
</dbReference>
<accession>J0PBS8</accession>
<evidence type="ECO:0000313" key="3">
    <source>
        <dbReference type="Proteomes" id="UP000005113"/>
    </source>
</evidence>
<dbReference type="AlphaFoldDB" id="J0PBS8"/>
<dbReference type="RefSeq" id="WP_002661124.1">
    <property type="nucleotide sequence ID" value="NZ_JH719942.1"/>
</dbReference>
<evidence type="ECO:0000256" key="1">
    <source>
        <dbReference type="SAM" id="SignalP"/>
    </source>
</evidence>
<organism evidence="2 3">
    <name type="scientific">Saprospira grandis DSM 2844</name>
    <dbReference type="NCBI Taxonomy" id="694433"/>
    <lineage>
        <taxon>Bacteria</taxon>
        <taxon>Pseudomonadati</taxon>
        <taxon>Bacteroidota</taxon>
        <taxon>Saprospiria</taxon>
        <taxon>Saprospirales</taxon>
        <taxon>Saprospiraceae</taxon>
        <taxon>Saprospira</taxon>
    </lineage>
</organism>
<keyword evidence="1" id="KW-0732">Signal</keyword>
<protein>
    <recommendedName>
        <fullName evidence="4">VWFA domain-containing protein</fullName>
    </recommendedName>
</protein>
<gene>
    <name evidence="2" type="ORF">SapgrDRAFT_3460</name>
</gene>
<sequence>MPYYLFFLLLLALPLSAQKMASEDTLVVTPRMLAEEPEELIAQFDTSRQSPYILYFPMRYARFIFTPEDKALINSLTDTIVERIDLVYTVFRQDKSFDQVKLNEDRYEMLHWFFPQAFKSNLIEWRLVAQDGASDYATAQTYFHGFVIYLKPHRLTAEDGSILRTVDDVRVDRPSSRLLPPEEEIAFIERTMDAALGKTAYKTVQDSTIEWVEKRTWTGKYLHSNPKKRKTGKRYNKKKGLFGKKRPKQYVTKKVKEVKLSERKVAYREPPSAASISEALEQLDSDTVVYKYLTEKAEDWSGHLIVQDVTGSMYPYITQTLIFIQSQAKMDSSKKYLFFNDGDDHPDGMLGRSGGTYFVGSPSPDRIKEVAFSAMKAGRGGRPSENDLEAVLAGLGRYPDCTGVLLIADNFARVRDMPLLRKIEKMGKKIDVLICETGKEGQVGVDYIRIASRTGGSIYTLEGEYLNLSEMQEGETLKIGPQRFRKSGKDFILLNP</sequence>
<dbReference type="HOGENOM" id="CLU_596942_0_0_10"/>
<evidence type="ECO:0000313" key="2">
    <source>
        <dbReference type="EMBL" id="EJF55097.1"/>
    </source>
</evidence>
<proteinExistence type="predicted"/>
<dbReference type="OrthoDB" id="976903at2"/>
<evidence type="ECO:0008006" key="4">
    <source>
        <dbReference type="Google" id="ProtNLM"/>
    </source>
</evidence>
<feature type="chain" id="PRO_5003737723" description="VWFA domain-containing protein" evidence="1">
    <location>
        <begin position="18"/>
        <end position="496"/>
    </location>
</feature>
<feature type="signal peptide" evidence="1">
    <location>
        <begin position="1"/>
        <end position="17"/>
    </location>
</feature>
<dbReference type="Proteomes" id="UP000005113">
    <property type="component" value="Unassembled WGS sequence"/>
</dbReference>
<name>J0PBS8_9BACT</name>